<evidence type="ECO:0000313" key="2">
    <source>
        <dbReference type="Proteomes" id="UP000238042"/>
    </source>
</evidence>
<proteinExistence type="predicted"/>
<dbReference type="Proteomes" id="UP000238042">
    <property type="component" value="Unassembled WGS sequence"/>
</dbReference>
<comment type="caution">
    <text evidence="1">The sequence shown here is derived from an EMBL/GenBank/DDBJ whole genome shotgun (WGS) entry which is preliminary data.</text>
</comment>
<dbReference type="EMBL" id="PSZM01000046">
    <property type="protein sequence ID" value="PQL90688.1"/>
    <property type="molecule type" value="Genomic_DNA"/>
</dbReference>
<organism evidence="1 2">
    <name type="scientific">Apibacter adventoris</name>
    <dbReference type="NCBI Taxonomy" id="1679466"/>
    <lineage>
        <taxon>Bacteria</taxon>
        <taxon>Pseudomonadati</taxon>
        <taxon>Bacteroidota</taxon>
        <taxon>Flavobacteriia</taxon>
        <taxon>Flavobacteriales</taxon>
        <taxon>Weeksellaceae</taxon>
        <taxon>Apibacter</taxon>
    </lineage>
</organism>
<accession>A0A2S8A7Z6</accession>
<gene>
    <name evidence="1" type="ORF">C4S77_11470</name>
</gene>
<name>A0A2S8A7Z6_9FLAO</name>
<keyword evidence="2" id="KW-1185">Reference proteome</keyword>
<sequence length="242" mass="28192">MISILFIICYPLKSQVDNDSVTIQGYVNDYDNNPLDSVSIFWQNTKFEVIKETLTDKNGYYKTKIKKGRYYSLGAINMSEYPNAGSILPEKDQRLEFWAWNFIADKDTIFNMKYHRMEVYGINVFHVQGGGQGYTIFCRPMSLTKAFTYQKNKTPHMNLSPPPNKIDIKITINDEEVPLQYKQEVIEYFDRQETSGAYLISVGLPTKKNPLLYDIFRIQITDLENGDKGEGVYFLEKKEYIN</sequence>
<dbReference type="OrthoDB" id="2678286at2"/>
<evidence type="ECO:0008006" key="3">
    <source>
        <dbReference type="Google" id="ProtNLM"/>
    </source>
</evidence>
<evidence type="ECO:0000313" key="1">
    <source>
        <dbReference type="EMBL" id="PQL90688.1"/>
    </source>
</evidence>
<reference evidence="1 2" key="1">
    <citation type="submission" date="2018-02" db="EMBL/GenBank/DDBJ databases">
        <title>Genome sequences of Apibacter spp., gut symbionts of Asian honey bees.</title>
        <authorList>
            <person name="Kwong W.K."/>
            <person name="Steele M.I."/>
            <person name="Moran N.A."/>
        </authorList>
    </citation>
    <scope>NUCLEOTIDE SEQUENCE [LARGE SCALE GENOMIC DNA]</scope>
    <source>
        <strain evidence="2">wkB301</strain>
    </source>
</reference>
<dbReference type="InterPro" id="IPR008969">
    <property type="entry name" value="CarboxyPept-like_regulatory"/>
</dbReference>
<protein>
    <recommendedName>
        <fullName evidence="3">Carboxypeptidase regulatory-like domain-containing protein</fullName>
    </recommendedName>
</protein>
<dbReference type="AlphaFoldDB" id="A0A2S8A7Z6"/>
<dbReference type="SUPFAM" id="SSF49464">
    <property type="entry name" value="Carboxypeptidase regulatory domain-like"/>
    <property type="match status" value="1"/>
</dbReference>